<name>A0A2W4ZEL0_9CYAN</name>
<dbReference type="Gene3D" id="3.30.2310.20">
    <property type="entry name" value="RelE-like"/>
    <property type="match status" value="1"/>
</dbReference>
<dbReference type="AlphaFoldDB" id="A0A2W4ZEL0"/>
<reference evidence="3 4" key="2">
    <citation type="submission" date="2018-06" db="EMBL/GenBank/DDBJ databases">
        <title>Metagenomic assembly of (sub)arctic Cyanobacteria and their associated microbiome from non-axenic cultures.</title>
        <authorList>
            <person name="Baurain D."/>
        </authorList>
    </citation>
    <scope>NUCLEOTIDE SEQUENCE [LARGE SCALE GENOMIC DNA]</scope>
    <source>
        <strain evidence="3">ULC027bin1</strain>
    </source>
</reference>
<dbReference type="PANTHER" id="PTHR35601">
    <property type="entry name" value="TOXIN RELE"/>
    <property type="match status" value="1"/>
</dbReference>
<dbReference type="SUPFAM" id="SSF143011">
    <property type="entry name" value="RelE-like"/>
    <property type="match status" value="1"/>
</dbReference>
<evidence type="ECO:0000256" key="1">
    <source>
        <dbReference type="ARBA" id="ARBA00006226"/>
    </source>
</evidence>
<evidence type="ECO:0000256" key="2">
    <source>
        <dbReference type="ARBA" id="ARBA00022649"/>
    </source>
</evidence>
<dbReference type="Proteomes" id="UP000249794">
    <property type="component" value="Unassembled WGS sequence"/>
</dbReference>
<organism evidence="3 4">
    <name type="scientific">Phormidesmis priestleyi</name>
    <dbReference type="NCBI Taxonomy" id="268141"/>
    <lineage>
        <taxon>Bacteria</taxon>
        <taxon>Bacillati</taxon>
        <taxon>Cyanobacteriota</taxon>
        <taxon>Cyanophyceae</taxon>
        <taxon>Leptolyngbyales</taxon>
        <taxon>Leptolyngbyaceae</taxon>
        <taxon>Phormidesmis</taxon>
    </lineage>
</organism>
<protein>
    <submittedName>
        <fullName evidence="3">Type II toxin-antitoxin system mRNA interferase toxin, RelE/StbE family</fullName>
    </submittedName>
</protein>
<accession>A0A2W4ZEL0</accession>
<reference evidence="4" key="1">
    <citation type="submission" date="2018-04" db="EMBL/GenBank/DDBJ databases">
        <authorList>
            <person name="Cornet L."/>
        </authorList>
    </citation>
    <scope>NUCLEOTIDE SEQUENCE [LARGE SCALE GENOMIC DNA]</scope>
</reference>
<comment type="caution">
    <text evidence="3">The sequence shown here is derived from an EMBL/GenBank/DDBJ whole genome shotgun (WGS) entry which is preliminary data.</text>
</comment>
<evidence type="ECO:0000313" key="3">
    <source>
        <dbReference type="EMBL" id="PZO56991.1"/>
    </source>
</evidence>
<evidence type="ECO:0000313" key="4">
    <source>
        <dbReference type="Proteomes" id="UP000249794"/>
    </source>
</evidence>
<dbReference type="InterPro" id="IPR007712">
    <property type="entry name" value="RelE/ParE_toxin"/>
</dbReference>
<proteinExistence type="inferred from homology"/>
<dbReference type="InterPro" id="IPR035093">
    <property type="entry name" value="RelE/ParE_toxin_dom_sf"/>
</dbReference>
<dbReference type="PANTHER" id="PTHR35601:SF1">
    <property type="entry name" value="TOXIN RELE"/>
    <property type="match status" value="1"/>
</dbReference>
<keyword evidence="2" id="KW-1277">Toxin-antitoxin system</keyword>
<sequence length="86" mass="9845">MTYSLEFVPEAVADLQALAPSIQDRILRKVQWFADNFEATAPMALVGNLSGLFKLRVGDYRVLYSFDVETKHLTIQQIGHRRNIYS</sequence>
<comment type="similarity">
    <text evidence="1">Belongs to the RelE toxin family.</text>
</comment>
<dbReference type="Pfam" id="PF05016">
    <property type="entry name" value="ParE_toxin"/>
    <property type="match status" value="1"/>
</dbReference>
<gene>
    <name evidence="3" type="ORF">DCF15_07710</name>
</gene>
<dbReference type="EMBL" id="QBMP01000058">
    <property type="protein sequence ID" value="PZO56991.1"/>
    <property type="molecule type" value="Genomic_DNA"/>
</dbReference>